<dbReference type="InterPro" id="IPR050098">
    <property type="entry name" value="TFPI/VKTCI-like"/>
</dbReference>
<evidence type="ECO:0000256" key="1">
    <source>
        <dbReference type="ARBA" id="ARBA00022690"/>
    </source>
</evidence>
<feature type="domain" description="PLAC" evidence="9">
    <location>
        <begin position="822"/>
        <end position="861"/>
    </location>
</feature>
<dbReference type="SUPFAM" id="SSF48726">
    <property type="entry name" value="Immunoglobulin"/>
    <property type="match status" value="2"/>
</dbReference>
<dbReference type="InterPro" id="IPR036179">
    <property type="entry name" value="Ig-like_dom_sf"/>
</dbReference>
<dbReference type="GO" id="GO:0005615">
    <property type="term" value="C:extracellular space"/>
    <property type="evidence" value="ECO:0007669"/>
    <property type="project" value="TreeGrafter"/>
</dbReference>
<evidence type="ECO:0000256" key="2">
    <source>
        <dbReference type="ARBA" id="ARBA00022729"/>
    </source>
</evidence>
<sequence length="865" mass="96403">MKRKHSILNYNFLVLLLFTWVICCTTGSEDEFEYKEYDDYDSINDIIDEEYDGQTDSYDEEYDEDATTDDENDSEYDEETTTHGLEAIAHSEKTTSYDEAATVYDEETTTKTSSKTLNKEDNHESNYTDNYIEGVTTARDIYTTDLPSLNYSYVLEYSKNHQDGGDQTTEAQPVLQTTTTFTQSFHINNNKKCHNYQFGCCPDGYNPAHGPEYYGCCASSEYGCCPGNMDTASGPYDDGCDSSNSKYGLCPDGITIAIGEDLLGCGCRYMPNGCCPDRSTPAKGPGYEGCDCSTFEYGCCPDGESIAQGRHFEGCKSCNSDWGCCPDGITPKGASESCDECQNTKYGCCFDGNTTALGLHFEGCGSNLLEELPKKCSSKSRIGSCSDFQIKWFYDATWGGCNKFWYGGCDPGENHFDTEEECIGICVNPRGSQVCYLDMNTGSCDATYNEFYYDYKRGSCVPFVYGGCLGNGNRFTSKKSCNELCGNNNDMNVPVCSKPMAEGMCLGDFNRWYYDYEEGKCKNFSYSGCGGNNNRFLSEVECLNTCRKDTKERLSKTVCRSSYQITPSIKDGGTIFPAWTYDSLVRRCIPLYASSAEMEQDILFSTWEECSNICPTTYPPVISFLRGPEILVERQSLAPIIAPISIKSNPPANIQWFKNGQLIDVHHDFRYILGDDFSLKLRGRATDFDGGKYVVKADNGIGSPSTAEIEVVIYPLYSFVSINVEKSIFKPGTDVILPCVVKGYPPPTINWYKYQFGKPTPVIEDREKILIDTFQTSTFITTSHLTISSSHSGDSGTYKCEAESPMSPTASEGIKISVQYGPGEKCVDRPSYRHCHQVIKHKFCGNKYYAQYCCRSCMEAGFLPA</sequence>
<dbReference type="InterPro" id="IPR002223">
    <property type="entry name" value="Kunitz_BPTI"/>
</dbReference>
<dbReference type="PROSITE" id="PS50900">
    <property type="entry name" value="PLAC"/>
    <property type="match status" value="1"/>
</dbReference>
<feature type="compositionally biased region" description="Acidic residues" evidence="5">
    <location>
        <begin position="50"/>
        <end position="79"/>
    </location>
</feature>
<evidence type="ECO:0000256" key="3">
    <source>
        <dbReference type="ARBA" id="ARBA00022900"/>
    </source>
</evidence>
<dbReference type="InterPro" id="IPR013783">
    <property type="entry name" value="Ig-like_fold"/>
</dbReference>
<dbReference type="InterPro" id="IPR007110">
    <property type="entry name" value="Ig-like_dom"/>
</dbReference>
<feature type="chain" id="PRO_5005487923" evidence="6">
    <location>
        <begin position="28"/>
        <end position="865"/>
    </location>
</feature>
<dbReference type="Pfam" id="PF08686">
    <property type="entry name" value="PLAC"/>
    <property type="match status" value="1"/>
</dbReference>
<dbReference type="CDD" id="cd00109">
    <property type="entry name" value="Kunitz-type"/>
    <property type="match status" value="2"/>
</dbReference>
<dbReference type="Pfam" id="PF13927">
    <property type="entry name" value="Ig_3"/>
    <property type="match status" value="1"/>
</dbReference>
<keyword evidence="1" id="KW-0646">Protease inhibitor</keyword>
<dbReference type="SUPFAM" id="SSF57362">
    <property type="entry name" value="BPTI-like"/>
    <property type="match status" value="4"/>
</dbReference>
<feature type="domain" description="BPTI/Kunitz inhibitor" evidence="7">
    <location>
        <begin position="435"/>
        <end position="485"/>
    </location>
</feature>
<dbReference type="InterPro" id="IPR010909">
    <property type="entry name" value="PLAC"/>
</dbReference>
<keyword evidence="3" id="KW-0722">Serine protease inhibitor</keyword>
<evidence type="ECO:0000259" key="7">
    <source>
        <dbReference type="PROSITE" id="PS50279"/>
    </source>
</evidence>
<dbReference type="SMART" id="SM00131">
    <property type="entry name" value="KU"/>
    <property type="match status" value="3"/>
</dbReference>
<feature type="domain" description="Ig-like" evidence="8">
    <location>
        <begin position="715"/>
        <end position="817"/>
    </location>
</feature>
<accession>A0A0K2TMW5</accession>
<evidence type="ECO:0000259" key="8">
    <source>
        <dbReference type="PROSITE" id="PS50835"/>
    </source>
</evidence>
<dbReference type="Pfam" id="PF00014">
    <property type="entry name" value="Kunitz_BPTI"/>
    <property type="match status" value="3"/>
</dbReference>
<keyword evidence="4" id="KW-1015">Disulfide bond</keyword>
<organism evidence="10">
    <name type="scientific">Lepeophtheirus salmonis</name>
    <name type="common">Salmon louse</name>
    <name type="synonym">Caligus salmonis</name>
    <dbReference type="NCBI Taxonomy" id="72036"/>
    <lineage>
        <taxon>Eukaryota</taxon>
        <taxon>Metazoa</taxon>
        <taxon>Ecdysozoa</taxon>
        <taxon>Arthropoda</taxon>
        <taxon>Crustacea</taxon>
        <taxon>Multicrustacea</taxon>
        <taxon>Hexanauplia</taxon>
        <taxon>Copepoda</taxon>
        <taxon>Siphonostomatoida</taxon>
        <taxon>Caligidae</taxon>
        <taxon>Lepeophtheirus</taxon>
    </lineage>
</organism>
<dbReference type="PRINTS" id="PR00759">
    <property type="entry name" value="BASICPTASE"/>
</dbReference>
<dbReference type="InterPro" id="IPR036880">
    <property type="entry name" value="Kunitz_BPTI_sf"/>
</dbReference>
<dbReference type="PANTHER" id="PTHR10083">
    <property type="entry name" value="KUNITZ-TYPE PROTEASE INHIBITOR-RELATED"/>
    <property type="match status" value="1"/>
</dbReference>
<dbReference type="CDD" id="cd00096">
    <property type="entry name" value="Ig"/>
    <property type="match status" value="1"/>
</dbReference>
<keyword evidence="2 6" id="KW-0732">Signal</keyword>
<dbReference type="InterPro" id="IPR003599">
    <property type="entry name" value="Ig_sub"/>
</dbReference>
<proteinExistence type="predicted"/>
<evidence type="ECO:0000259" key="9">
    <source>
        <dbReference type="PROSITE" id="PS50900"/>
    </source>
</evidence>
<dbReference type="GO" id="GO:0004867">
    <property type="term" value="F:serine-type endopeptidase inhibitor activity"/>
    <property type="evidence" value="ECO:0007669"/>
    <property type="project" value="UniProtKB-KW"/>
</dbReference>
<evidence type="ECO:0000256" key="4">
    <source>
        <dbReference type="ARBA" id="ARBA00023157"/>
    </source>
</evidence>
<feature type="signal peptide" evidence="6">
    <location>
        <begin position="1"/>
        <end position="27"/>
    </location>
</feature>
<feature type="region of interest" description="Disordered" evidence="5">
    <location>
        <begin position="50"/>
        <end position="81"/>
    </location>
</feature>
<dbReference type="OrthoDB" id="5950222at2759"/>
<dbReference type="Gene3D" id="2.60.40.10">
    <property type="entry name" value="Immunoglobulins"/>
    <property type="match status" value="2"/>
</dbReference>
<dbReference type="AlphaFoldDB" id="A0A0K2TMW5"/>
<dbReference type="PROSITE" id="PS50835">
    <property type="entry name" value="IG_LIKE"/>
    <property type="match status" value="1"/>
</dbReference>
<dbReference type="SMART" id="SM00409">
    <property type="entry name" value="IG"/>
    <property type="match status" value="1"/>
</dbReference>
<dbReference type="PANTHER" id="PTHR10083:SF374">
    <property type="entry name" value="BPTI_KUNITZ INHIBITOR DOMAIN-CONTAINING PROTEIN"/>
    <property type="match status" value="1"/>
</dbReference>
<dbReference type="FunFam" id="4.10.410.10:FF:000005">
    <property type="entry name" value="Pancreatic trypsin inhibitor"/>
    <property type="match status" value="1"/>
</dbReference>
<dbReference type="Gene3D" id="4.10.410.10">
    <property type="entry name" value="Pancreatic trypsin inhibitor Kunitz domain"/>
    <property type="match status" value="3"/>
</dbReference>
<evidence type="ECO:0000313" key="10">
    <source>
        <dbReference type="EMBL" id="CDW27259.1"/>
    </source>
</evidence>
<dbReference type="EMBL" id="HACA01009898">
    <property type="protein sequence ID" value="CDW27259.1"/>
    <property type="molecule type" value="Transcribed_RNA"/>
</dbReference>
<feature type="domain" description="BPTI/Kunitz inhibitor" evidence="7">
    <location>
        <begin position="496"/>
        <end position="546"/>
    </location>
</feature>
<dbReference type="PROSITE" id="PS00280">
    <property type="entry name" value="BPTI_KUNITZ_1"/>
    <property type="match status" value="1"/>
</dbReference>
<protein>
    <submittedName>
        <fullName evidence="10">Uncharacterized protein</fullName>
    </submittedName>
</protein>
<feature type="non-terminal residue" evidence="10">
    <location>
        <position position="865"/>
    </location>
</feature>
<dbReference type="InterPro" id="IPR020901">
    <property type="entry name" value="Prtase_inh_Kunz-CS"/>
</dbReference>
<reference evidence="10" key="1">
    <citation type="submission" date="2014-05" db="EMBL/GenBank/DDBJ databases">
        <authorList>
            <person name="Chronopoulou M."/>
        </authorList>
    </citation>
    <scope>NUCLEOTIDE SEQUENCE</scope>
    <source>
        <tissue evidence="10">Whole organism</tissue>
    </source>
</reference>
<feature type="domain" description="BPTI/Kunitz inhibitor" evidence="7">
    <location>
        <begin position="376"/>
        <end position="426"/>
    </location>
</feature>
<evidence type="ECO:0000256" key="5">
    <source>
        <dbReference type="SAM" id="MobiDB-lite"/>
    </source>
</evidence>
<dbReference type="PROSITE" id="PS50279">
    <property type="entry name" value="BPTI_KUNITZ_2"/>
    <property type="match status" value="3"/>
</dbReference>
<dbReference type="SMART" id="SM00408">
    <property type="entry name" value="IGc2"/>
    <property type="match status" value="1"/>
</dbReference>
<name>A0A0K2TMW5_LEPSM</name>
<evidence type="ECO:0000256" key="6">
    <source>
        <dbReference type="SAM" id="SignalP"/>
    </source>
</evidence>
<dbReference type="InterPro" id="IPR003598">
    <property type="entry name" value="Ig_sub2"/>
</dbReference>